<evidence type="ECO:0000259" key="5">
    <source>
        <dbReference type="PROSITE" id="PS50850"/>
    </source>
</evidence>
<dbReference type="EMBL" id="MCFC01000056">
    <property type="protein sequence ID" value="ORY25537.1"/>
    <property type="molecule type" value="Genomic_DNA"/>
</dbReference>
<dbReference type="InterPro" id="IPR011701">
    <property type="entry name" value="MFS"/>
</dbReference>
<dbReference type="PANTHER" id="PTHR11360:SF319">
    <property type="entry name" value="MAJOR FACILITATOR SUPERFAMILY (MFS) PROFILE DOMAIN-CONTAINING PROTEIN"/>
    <property type="match status" value="1"/>
</dbReference>
<protein>
    <submittedName>
        <fullName evidence="6">Major facilitator superfamily domain-containing protein</fullName>
    </submittedName>
</protein>
<dbReference type="SUPFAM" id="SSF103473">
    <property type="entry name" value="MFS general substrate transporter"/>
    <property type="match status" value="1"/>
</dbReference>
<feature type="region of interest" description="Disordered" evidence="3">
    <location>
        <begin position="1"/>
        <end position="34"/>
    </location>
</feature>
<comment type="caution">
    <text evidence="6">The sequence shown here is derived from an EMBL/GenBank/DDBJ whole genome shotgun (WGS) entry which is preliminary data.</text>
</comment>
<feature type="transmembrane region" description="Helical" evidence="4">
    <location>
        <begin position="173"/>
        <end position="194"/>
    </location>
</feature>
<feature type="transmembrane region" description="Helical" evidence="4">
    <location>
        <begin position="377"/>
        <end position="397"/>
    </location>
</feature>
<dbReference type="GO" id="GO:0022857">
    <property type="term" value="F:transmembrane transporter activity"/>
    <property type="evidence" value="ECO:0007669"/>
    <property type="project" value="InterPro"/>
</dbReference>
<feature type="transmembrane region" description="Helical" evidence="4">
    <location>
        <begin position="138"/>
        <end position="161"/>
    </location>
</feature>
<keyword evidence="4" id="KW-1133">Transmembrane helix</keyword>
<keyword evidence="4" id="KW-0812">Transmembrane</keyword>
<feature type="transmembrane region" description="Helical" evidence="4">
    <location>
        <begin position="284"/>
        <end position="301"/>
    </location>
</feature>
<feature type="transmembrane region" description="Helical" evidence="4">
    <location>
        <begin position="113"/>
        <end position="132"/>
    </location>
</feature>
<feature type="transmembrane region" description="Helical" evidence="4">
    <location>
        <begin position="313"/>
        <end position="333"/>
    </location>
</feature>
<dbReference type="InParanoid" id="A0A1Y2ATK2"/>
<organism evidence="6 7">
    <name type="scientific">Naematelia encephala</name>
    <dbReference type="NCBI Taxonomy" id="71784"/>
    <lineage>
        <taxon>Eukaryota</taxon>
        <taxon>Fungi</taxon>
        <taxon>Dikarya</taxon>
        <taxon>Basidiomycota</taxon>
        <taxon>Agaricomycotina</taxon>
        <taxon>Tremellomycetes</taxon>
        <taxon>Tremellales</taxon>
        <taxon>Naemateliaceae</taxon>
        <taxon>Naematelia</taxon>
    </lineage>
</organism>
<comment type="similarity">
    <text evidence="2">Belongs to the major facilitator superfamily. Monocarboxylate porter (TC 2.A.1.13) family.</text>
</comment>
<dbReference type="InterPro" id="IPR050327">
    <property type="entry name" value="Proton-linked_MCT"/>
</dbReference>
<dbReference type="Proteomes" id="UP000193986">
    <property type="component" value="Unassembled WGS sequence"/>
</dbReference>
<proteinExistence type="inferred from homology"/>
<dbReference type="PANTHER" id="PTHR11360">
    <property type="entry name" value="MONOCARBOXYLATE TRANSPORTER"/>
    <property type="match status" value="1"/>
</dbReference>
<evidence type="ECO:0000313" key="6">
    <source>
        <dbReference type="EMBL" id="ORY25537.1"/>
    </source>
</evidence>
<evidence type="ECO:0000256" key="2">
    <source>
        <dbReference type="ARBA" id="ARBA00006727"/>
    </source>
</evidence>
<evidence type="ECO:0000313" key="7">
    <source>
        <dbReference type="Proteomes" id="UP000193986"/>
    </source>
</evidence>
<dbReference type="InterPro" id="IPR036259">
    <property type="entry name" value="MFS_trans_sf"/>
</dbReference>
<feature type="transmembrane region" description="Helical" evidence="4">
    <location>
        <begin position="403"/>
        <end position="426"/>
    </location>
</feature>
<feature type="transmembrane region" description="Helical" evidence="4">
    <location>
        <begin position="45"/>
        <end position="67"/>
    </location>
</feature>
<evidence type="ECO:0000256" key="3">
    <source>
        <dbReference type="SAM" id="MobiDB-lite"/>
    </source>
</evidence>
<dbReference type="GO" id="GO:0016020">
    <property type="term" value="C:membrane"/>
    <property type="evidence" value="ECO:0007669"/>
    <property type="project" value="UniProtKB-SubCell"/>
</dbReference>
<dbReference type="Gene3D" id="1.20.1250.20">
    <property type="entry name" value="MFS general substrate transporter like domains"/>
    <property type="match status" value="2"/>
</dbReference>
<name>A0A1Y2ATK2_9TREE</name>
<keyword evidence="7" id="KW-1185">Reference proteome</keyword>
<sequence length="436" mass="46692">MSTPNHSEPGDTDAEVPSNVITPSPVDVEKPTPPLSPPTFPEGSLWGWLTVAGAWLALFVTFGYANTFGAFQAYYAIGYPDQTASNISWVGSIQLFLQFILGAVVGPLYDRGYFYPLIISGSVIYVVCLFMTSLAKEFWQTVLAQAIGIGIGIGFIFLPAITVVSHYFHRRRALAFGIVVTGSSVGGICLPIMLNHLIVSHGFKKAVQYTACLVTGCLVCACSLMRPRLPPNPHAGPKPTPKELFSDIPYSVAVAGLFFISWGIFFPIYYLQVFAEAHDISTNLTYYTLAILNAASVLGRITPNLLADYIGPLNLLTIMCTGAGVLCFSMFGATTPGGLIVVAILFGFFSGAFISLMSPALITFARGFHEIGARMGMGMLVMSFAALSGTPITGALLDRYGFAAPIIWSGVSVLVGGALFAIVTVMQRRVKGTWKV</sequence>
<dbReference type="AlphaFoldDB" id="A0A1Y2ATK2"/>
<dbReference type="InterPro" id="IPR020846">
    <property type="entry name" value="MFS_dom"/>
</dbReference>
<dbReference type="OrthoDB" id="6499973at2759"/>
<dbReference type="PROSITE" id="PS50850">
    <property type="entry name" value="MFS"/>
    <property type="match status" value="1"/>
</dbReference>
<feature type="transmembrane region" description="Helical" evidence="4">
    <location>
        <begin position="248"/>
        <end position="272"/>
    </location>
</feature>
<keyword evidence="4" id="KW-0472">Membrane</keyword>
<feature type="domain" description="Major facilitator superfamily (MFS) profile" evidence="5">
    <location>
        <begin position="339"/>
        <end position="436"/>
    </location>
</feature>
<comment type="subcellular location">
    <subcellularLocation>
        <location evidence="1">Membrane</location>
        <topology evidence="1">Multi-pass membrane protein</topology>
    </subcellularLocation>
</comment>
<reference evidence="6 7" key="1">
    <citation type="submission" date="2016-07" db="EMBL/GenBank/DDBJ databases">
        <title>Pervasive Adenine N6-methylation of Active Genes in Fungi.</title>
        <authorList>
            <consortium name="DOE Joint Genome Institute"/>
            <person name="Mondo S.J."/>
            <person name="Dannebaum R.O."/>
            <person name="Kuo R.C."/>
            <person name="Labutti K."/>
            <person name="Haridas S."/>
            <person name="Kuo A."/>
            <person name="Salamov A."/>
            <person name="Ahrendt S.R."/>
            <person name="Lipzen A."/>
            <person name="Sullivan W."/>
            <person name="Andreopoulos W.B."/>
            <person name="Clum A."/>
            <person name="Lindquist E."/>
            <person name="Daum C."/>
            <person name="Ramamoorthy G.K."/>
            <person name="Gryganskyi A."/>
            <person name="Culley D."/>
            <person name="Magnuson J.K."/>
            <person name="James T.Y."/>
            <person name="O'Malley M.A."/>
            <person name="Stajich J.E."/>
            <person name="Spatafora J.W."/>
            <person name="Visel A."/>
            <person name="Grigoriev I.V."/>
        </authorList>
    </citation>
    <scope>NUCLEOTIDE SEQUENCE [LARGE SCALE GENOMIC DNA]</scope>
    <source>
        <strain evidence="6 7">68-887.2</strain>
    </source>
</reference>
<accession>A0A1Y2ATK2</accession>
<feature type="transmembrane region" description="Helical" evidence="4">
    <location>
        <begin position="87"/>
        <end position="106"/>
    </location>
</feature>
<evidence type="ECO:0000256" key="4">
    <source>
        <dbReference type="SAM" id="Phobius"/>
    </source>
</evidence>
<gene>
    <name evidence="6" type="ORF">BCR39DRAFT_543921</name>
</gene>
<dbReference type="Pfam" id="PF07690">
    <property type="entry name" value="MFS_1"/>
    <property type="match status" value="1"/>
</dbReference>
<evidence type="ECO:0000256" key="1">
    <source>
        <dbReference type="ARBA" id="ARBA00004141"/>
    </source>
</evidence>
<feature type="transmembrane region" description="Helical" evidence="4">
    <location>
        <begin position="339"/>
        <end position="365"/>
    </location>
</feature>